<organism evidence="11 12">
    <name type="scientific">Echeneis naucrates</name>
    <name type="common">Live sharksucker</name>
    <dbReference type="NCBI Taxonomy" id="173247"/>
    <lineage>
        <taxon>Eukaryota</taxon>
        <taxon>Metazoa</taxon>
        <taxon>Chordata</taxon>
        <taxon>Craniata</taxon>
        <taxon>Vertebrata</taxon>
        <taxon>Euteleostomi</taxon>
        <taxon>Actinopterygii</taxon>
        <taxon>Neopterygii</taxon>
        <taxon>Teleostei</taxon>
        <taxon>Neoteleostei</taxon>
        <taxon>Acanthomorphata</taxon>
        <taxon>Carangaria</taxon>
        <taxon>Carangiformes</taxon>
        <taxon>Echeneidae</taxon>
        <taxon>Echeneis</taxon>
    </lineage>
</organism>
<comment type="subunit">
    <text evidence="4">Component of the cytochrome c oxidase (complex IV, CIV), a multisubunit enzyme composed of 14 subunits. The complex is composed of a catalytic core of 3 subunits MT-CO1, MT-CO2 and MT-CO3, encoded in the mitochondrial DNA, and 11 supernumerary subunits COX4I, COX5A, COX5B, COX6A, COX6B, COX6C, COX7A, COX7B, COX7C, COX8 and NDUFA4, which are encoded in the nuclear genome. The complex exists as a monomer or a dimer and forms supercomplexes (SCs) in the inner mitochondrial membrane with NADH-ubiquinone oxidoreductase (complex I, CI) and ubiquinol-cytochrome c oxidoreductase (cytochrome b-c1 complex, complex III, CIII), resulting in different assemblies (supercomplex SCI(1)III(2)IV(1) and megacomplex MCI(2)III(2)IV(2)).</text>
</comment>
<reference evidence="11" key="3">
    <citation type="submission" date="2025-09" db="UniProtKB">
        <authorList>
            <consortium name="Ensembl"/>
        </authorList>
    </citation>
    <scope>IDENTIFICATION</scope>
</reference>
<evidence type="ECO:0000313" key="11">
    <source>
        <dbReference type="Ensembl" id="ENSENLP00000032792.1"/>
    </source>
</evidence>
<evidence type="ECO:0000256" key="1">
    <source>
        <dbReference type="ARBA" id="ARBA00004434"/>
    </source>
</evidence>
<dbReference type="InParanoid" id="A0A665VNJ2"/>
<keyword evidence="12" id="KW-1185">Reference proteome</keyword>
<comment type="subcellular location">
    <subcellularLocation>
        <location evidence="1 10">Mitochondrion inner membrane</location>
        <topology evidence="1 10">Single-pass membrane protein</topology>
    </subcellularLocation>
</comment>
<comment type="similarity">
    <text evidence="3 10">Belongs to the cytochrome c oxidase IV family.</text>
</comment>
<dbReference type="UniPathway" id="UPA00705"/>
<dbReference type="OrthoDB" id="186013at2759"/>
<proteinExistence type="inferred from homology"/>
<dbReference type="SUPFAM" id="SSF81406">
    <property type="entry name" value="Mitochondrial cytochrome c oxidase subunit IV"/>
    <property type="match status" value="1"/>
</dbReference>
<dbReference type="OMA" id="HGVSSKW"/>
<evidence type="ECO:0000256" key="5">
    <source>
        <dbReference type="ARBA" id="ARBA00022692"/>
    </source>
</evidence>
<dbReference type="InterPro" id="IPR013288">
    <property type="entry name" value="Cyt_c_oxidase_su4"/>
</dbReference>
<keyword evidence="9 10" id="KW-0472">Membrane</keyword>
<evidence type="ECO:0000256" key="4">
    <source>
        <dbReference type="ARBA" id="ARBA00011485"/>
    </source>
</evidence>
<evidence type="ECO:0000256" key="10">
    <source>
        <dbReference type="RuleBase" id="RU367145"/>
    </source>
</evidence>
<evidence type="ECO:0000256" key="2">
    <source>
        <dbReference type="ARBA" id="ARBA00004673"/>
    </source>
</evidence>
<dbReference type="InterPro" id="IPR004203">
    <property type="entry name" value="Cyt_c_oxidase_su4_fam"/>
</dbReference>
<dbReference type="Proteomes" id="UP000472264">
    <property type="component" value="Chromosome 7"/>
</dbReference>
<feature type="transmembrane region" description="Helical" evidence="10">
    <location>
        <begin position="110"/>
        <end position="128"/>
    </location>
</feature>
<evidence type="ECO:0000256" key="3">
    <source>
        <dbReference type="ARBA" id="ARBA00008135"/>
    </source>
</evidence>
<dbReference type="PANTHER" id="PTHR10707:SF15">
    <property type="entry name" value="CYTOCHROME C OXIDASE SUBUNIT 4"/>
    <property type="match status" value="1"/>
</dbReference>
<evidence type="ECO:0000313" key="12">
    <source>
        <dbReference type="Proteomes" id="UP000472264"/>
    </source>
</evidence>
<dbReference type="GO" id="GO:0006123">
    <property type="term" value="P:mitochondrial electron transport, cytochrome c to oxygen"/>
    <property type="evidence" value="ECO:0007669"/>
    <property type="project" value="InterPro"/>
</dbReference>
<dbReference type="CDD" id="cd00922">
    <property type="entry name" value="Cyt_c_Oxidase_IV"/>
    <property type="match status" value="1"/>
</dbReference>
<dbReference type="PANTHER" id="PTHR10707">
    <property type="entry name" value="CYTOCHROME C OXIDASE SUBUNIT IV"/>
    <property type="match status" value="1"/>
</dbReference>
<dbReference type="GO" id="GO:0045277">
    <property type="term" value="C:respiratory chain complex IV"/>
    <property type="evidence" value="ECO:0007669"/>
    <property type="project" value="InterPro"/>
</dbReference>
<protein>
    <recommendedName>
        <fullName evidence="10">Cytochrome c oxidase subunit 4</fullName>
    </recommendedName>
</protein>
<dbReference type="CTD" id="84701"/>
<evidence type="ECO:0000256" key="6">
    <source>
        <dbReference type="ARBA" id="ARBA00022792"/>
    </source>
</evidence>
<reference evidence="11" key="1">
    <citation type="submission" date="2021-04" db="EMBL/GenBank/DDBJ databases">
        <authorList>
            <consortium name="Wellcome Sanger Institute Data Sharing"/>
        </authorList>
    </citation>
    <scope>NUCLEOTIDE SEQUENCE [LARGE SCALE GENOMIC DNA]</scope>
</reference>
<evidence type="ECO:0000256" key="9">
    <source>
        <dbReference type="ARBA" id="ARBA00023136"/>
    </source>
</evidence>
<dbReference type="Ensembl" id="ENSENLT00000033716.1">
    <property type="protein sequence ID" value="ENSENLP00000032792.1"/>
    <property type="gene ID" value="ENSENLG00000014484.1"/>
</dbReference>
<evidence type="ECO:0000256" key="7">
    <source>
        <dbReference type="ARBA" id="ARBA00022989"/>
    </source>
</evidence>
<keyword evidence="5 10" id="KW-0812">Transmembrane</keyword>
<accession>A0A665VNJ2</accession>
<comment type="pathway">
    <text evidence="2 10">Energy metabolism; oxidative phosphorylation.</text>
</comment>
<dbReference type="PRINTS" id="PR01873">
    <property type="entry name" value="CYTCOXIDASE4"/>
</dbReference>
<keyword evidence="7 10" id="KW-1133">Transmembrane helix</keyword>
<reference evidence="11" key="2">
    <citation type="submission" date="2025-08" db="UniProtKB">
        <authorList>
            <consortium name="Ensembl"/>
        </authorList>
    </citation>
    <scope>IDENTIFICATION</scope>
</reference>
<dbReference type="RefSeq" id="XP_029362282.1">
    <property type="nucleotide sequence ID" value="XM_029506422.1"/>
</dbReference>
<dbReference type="GO" id="GO:0005743">
    <property type="term" value="C:mitochondrial inner membrane"/>
    <property type="evidence" value="ECO:0007669"/>
    <property type="project" value="UniProtKB-SubCell"/>
</dbReference>
<name>A0A665VNJ2_ECHNA</name>
<dbReference type="Pfam" id="PF02936">
    <property type="entry name" value="COX4"/>
    <property type="match status" value="1"/>
</dbReference>
<dbReference type="InterPro" id="IPR036639">
    <property type="entry name" value="Cyt_c_oxidase_su4_sf"/>
</dbReference>
<comment type="function">
    <text evidence="10">Component of the cytochrome c oxidase, the last enzyme in the mitochondrial electron transport chain which drives oxidative phosphorylation.</text>
</comment>
<sequence length="176" mass="20420">MLHLSVRHIEGLLTKRATASFITSNAKMVSQGHEVAETTDLSKPLYFDRTSIPLPDKPYKEAVSAAEKSLKQKEKGPWGQLSKEEKLALYRLSFCKTFAEMKKQSDEWKTVLGTVFLFLAFSGLVVWWQKVYVYPKTPRTFDEDWQAKQLQRMLDMRMNPVQGISAQWDQEKGQWK</sequence>
<keyword evidence="8 10" id="KW-0496">Mitochondrion</keyword>
<dbReference type="GeneID" id="115046203"/>
<dbReference type="Gene3D" id="1.10.442.10">
    <property type="entry name" value="Cytochrome c oxidase subunit IV"/>
    <property type="match status" value="1"/>
</dbReference>
<dbReference type="AlphaFoldDB" id="A0A665VNJ2"/>
<keyword evidence="6 10" id="KW-0999">Mitochondrion inner membrane</keyword>
<evidence type="ECO:0000256" key="8">
    <source>
        <dbReference type="ARBA" id="ARBA00023128"/>
    </source>
</evidence>
<dbReference type="FunFam" id="1.10.442.10:FF:000001">
    <property type="entry name" value="Cytochrome c oxidase subunit 4 isoform 1"/>
    <property type="match status" value="1"/>
</dbReference>
<gene>
    <name evidence="11" type="primary">LOC115046203</name>
</gene>